<dbReference type="AlphaFoldDB" id="A0AA38FWU8"/>
<reference evidence="1 2" key="1">
    <citation type="journal article" date="2021" name="Nat. Plants">
        <title>The Taxus genome provides insights into paclitaxel biosynthesis.</title>
        <authorList>
            <person name="Xiong X."/>
            <person name="Gou J."/>
            <person name="Liao Q."/>
            <person name="Li Y."/>
            <person name="Zhou Q."/>
            <person name="Bi G."/>
            <person name="Li C."/>
            <person name="Du R."/>
            <person name="Wang X."/>
            <person name="Sun T."/>
            <person name="Guo L."/>
            <person name="Liang H."/>
            <person name="Lu P."/>
            <person name="Wu Y."/>
            <person name="Zhang Z."/>
            <person name="Ro D.K."/>
            <person name="Shang Y."/>
            <person name="Huang S."/>
            <person name="Yan J."/>
        </authorList>
    </citation>
    <scope>NUCLEOTIDE SEQUENCE [LARGE SCALE GENOMIC DNA]</scope>
    <source>
        <strain evidence="1">Ta-2019</strain>
    </source>
</reference>
<feature type="non-terminal residue" evidence="1">
    <location>
        <position position="91"/>
    </location>
</feature>
<evidence type="ECO:0000313" key="1">
    <source>
        <dbReference type="EMBL" id="KAH9311967.1"/>
    </source>
</evidence>
<accession>A0AA38FWU8</accession>
<keyword evidence="2" id="KW-1185">Reference proteome</keyword>
<comment type="caution">
    <text evidence="1">The sequence shown here is derived from an EMBL/GenBank/DDBJ whole genome shotgun (WGS) entry which is preliminary data.</text>
</comment>
<sequence length="91" mass="10415">DAFITIQGAKFTGDFKFLALVKAGNFPVLLGCPWCYKNNSDIRFNKGYISFEKKEEWVVIPLIDGKSVPYTELLGEEVMDRIYVCSIRDLE</sequence>
<feature type="non-terminal residue" evidence="1">
    <location>
        <position position="1"/>
    </location>
</feature>
<proteinExistence type="predicted"/>
<organism evidence="1 2">
    <name type="scientific">Taxus chinensis</name>
    <name type="common">Chinese yew</name>
    <name type="synonym">Taxus wallichiana var. chinensis</name>
    <dbReference type="NCBI Taxonomy" id="29808"/>
    <lineage>
        <taxon>Eukaryota</taxon>
        <taxon>Viridiplantae</taxon>
        <taxon>Streptophyta</taxon>
        <taxon>Embryophyta</taxon>
        <taxon>Tracheophyta</taxon>
        <taxon>Spermatophyta</taxon>
        <taxon>Pinopsida</taxon>
        <taxon>Pinidae</taxon>
        <taxon>Conifers II</taxon>
        <taxon>Cupressales</taxon>
        <taxon>Taxaceae</taxon>
        <taxon>Taxus</taxon>
    </lineage>
</organism>
<dbReference type="Proteomes" id="UP000824469">
    <property type="component" value="Unassembled WGS sequence"/>
</dbReference>
<protein>
    <submittedName>
        <fullName evidence="1">Uncharacterized protein</fullName>
    </submittedName>
</protein>
<name>A0AA38FWU8_TAXCH</name>
<evidence type="ECO:0000313" key="2">
    <source>
        <dbReference type="Proteomes" id="UP000824469"/>
    </source>
</evidence>
<gene>
    <name evidence="1" type="ORF">KI387_027002</name>
</gene>
<dbReference type="EMBL" id="JAHRHJ020000006">
    <property type="protein sequence ID" value="KAH9311967.1"/>
    <property type="molecule type" value="Genomic_DNA"/>
</dbReference>